<organism evidence="1 2">
    <name type="scientific">Limnobacter humi</name>
    <dbReference type="NCBI Taxonomy" id="1778671"/>
    <lineage>
        <taxon>Bacteria</taxon>
        <taxon>Pseudomonadati</taxon>
        <taxon>Pseudomonadota</taxon>
        <taxon>Betaproteobacteria</taxon>
        <taxon>Burkholderiales</taxon>
        <taxon>Burkholderiaceae</taxon>
        <taxon>Limnobacter</taxon>
    </lineage>
</organism>
<reference evidence="1 2" key="1">
    <citation type="submission" date="2022-07" db="EMBL/GenBank/DDBJ databases">
        <authorList>
            <person name="Xamxidin M."/>
            <person name="Wu M."/>
        </authorList>
    </citation>
    <scope>NUCLEOTIDE SEQUENCE [LARGE SCALE GENOMIC DNA]</scope>
    <source>
        <strain evidence="1 2">NBRC 111650</strain>
    </source>
</reference>
<keyword evidence="2" id="KW-1185">Reference proteome</keyword>
<gene>
    <name evidence="1" type="ORF">NQT62_00735</name>
</gene>
<dbReference type="EMBL" id="JANIGO010000001">
    <property type="protein sequence ID" value="MCQ8894963.1"/>
    <property type="molecule type" value="Genomic_DNA"/>
</dbReference>
<sequence length="184" mass="20566">MSSQLPCVIIGHEFACTLGLAVFVDVRGNVDEHAHWCHQIAISMDNTLLNCHCDGKIFQSKAVFVPAGHAHSVNTGSQINLFFDPQIDWLDEVFGGAIDTHCAQVLDRDTVEGIQTCFYKHSDLKLGLEAFAYAYEDKQTDAHYQAVNRRWTRILEESERLRSTLTPEQGLYGQLGRLLSVDAA</sequence>
<dbReference type="Proteomes" id="UP001204142">
    <property type="component" value="Unassembled WGS sequence"/>
</dbReference>
<proteinExistence type="predicted"/>
<accession>A0ABT1WBS0</accession>
<comment type="caution">
    <text evidence="1">The sequence shown here is derived from an EMBL/GenBank/DDBJ whole genome shotgun (WGS) entry which is preliminary data.</text>
</comment>
<evidence type="ECO:0000313" key="2">
    <source>
        <dbReference type="Proteomes" id="UP001204142"/>
    </source>
</evidence>
<protein>
    <recommendedName>
        <fullName evidence="3">AraC-type arabinose-binding/dimerisation domain-containing protein</fullName>
    </recommendedName>
</protein>
<name>A0ABT1WBS0_9BURK</name>
<evidence type="ECO:0000313" key="1">
    <source>
        <dbReference type="EMBL" id="MCQ8894963.1"/>
    </source>
</evidence>
<dbReference type="RefSeq" id="WP_256762614.1">
    <property type="nucleotide sequence ID" value="NZ_JANIGO010000001.1"/>
</dbReference>
<evidence type="ECO:0008006" key="3">
    <source>
        <dbReference type="Google" id="ProtNLM"/>
    </source>
</evidence>